<dbReference type="FunFam" id="3.40.1610.10:FF:000001">
    <property type="entry name" value="Hydantoinase, putative"/>
    <property type="match status" value="1"/>
</dbReference>
<dbReference type="GO" id="GO:0016787">
    <property type="term" value="F:hydrolase activity"/>
    <property type="evidence" value="ECO:0007669"/>
    <property type="project" value="InterPro"/>
</dbReference>
<dbReference type="PANTHER" id="PTHR11365:SF10">
    <property type="entry name" value="HYDANTOINASE_OXOPROLINASE"/>
    <property type="match status" value="1"/>
</dbReference>
<keyword evidence="6" id="KW-1185">Reference proteome</keyword>
<evidence type="ECO:0000259" key="1">
    <source>
        <dbReference type="Pfam" id="PF01968"/>
    </source>
</evidence>
<dbReference type="InterPro" id="IPR043129">
    <property type="entry name" value="ATPase_NBD"/>
</dbReference>
<proteinExistence type="predicted"/>
<feature type="domain" description="Hydantoinase A/oxoprolinase" evidence="1">
    <location>
        <begin position="211"/>
        <end position="390"/>
    </location>
</feature>
<dbReference type="InterPro" id="IPR024071">
    <property type="entry name" value="S-Me-THD_C_sf"/>
</dbReference>
<dbReference type="InterPro" id="IPR048350">
    <property type="entry name" value="S-Me-THD-like_C"/>
</dbReference>
<accession>A0A9P5X496</accession>
<evidence type="ECO:0000259" key="3">
    <source>
        <dbReference type="Pfam" id="PF06032"/>
    </source>
</evidence>
<dbReference type="InterPro" id="IPR008040">
    <property type="entry name" value="Hydant_A_N"/>
</dbReference>
<dbReference type="Gene3D" id="2.40.390.10">
    <property type="entry name" value="CV3147-like"/>
    <property type="match status" value="1"/>
</dbReference>
<evidence type="ECO:0000313" key="6">
    <source>
        <dbReference type="Proteomes" id="UP000807342"/>
    </source>
</evidence>
<dbReference type="Gene3D" id="3.40.1610.10">
    <property type="entry name" value="CV3147-like domain"/>
    <property type="match status" value="1"/>
</dbReference>
<dbReference type="Proteomes" id="UP000807342">
    <property type="component" value="Unassembled WGS sequence"/>
</dbReference>
<feature type="domain" description="S-Me-THD-like C-terminal" evidence="4">
    <location>
        <begin position="781"/>
        <end position="995"/>
    </location>
</feature>
<gene>
    <name evidence="5" type="ORF">P691DRAFT_678211</name>
</gene>
<dbReference type="PANTHER" id="PTHR11365">
    <property type="entry name" value="5-OXOPROLINASE RELATED"/>
    <property type="match status" value="1"/>
</dbReference>
<name>A0A9P5X496_9AGAR</name>
<dbReference type="SUPFAM" id="SSF53067">
    <property type="entry name" value="Actin-like ATPase domain"/>
    <property type="match status" value="2"/>
</dbReference>
<feature type="domain" description="S-Me-THD N-terminal" evidence="3">
    <location>
        <begin position="618"/>
        <end position="777"/>
    </location>
</feature>
<dbReference type="InterPro" id="IPR010318">
    <property type="entry name" value="S-Me-THD_N"/>
</dbReference>
<organism evidence="5 6">
    <name type="scientific">Macrolepiota fuliginosa MF-IS2</name>
    <dbReference type="NCBI Taxonomy" id="1400762"/>
    <lineage>
        <taxon>Eukaryota</taxon>
        <taxon>Fungi</taxon>
        <taxon>Dikarya</taxon>
        <taxon>Basidiomycota</taxon>
        <taxon>Agaricomycotina</taxon>
        <taxon>Agaricomycetes</taxon>
        <taxon>Agaricomycetidae</taxon>
        <taxon>Agaricales</taxon>
        <taxon>Agaricineae</taxon>
        <taxon>Agaricaceae</taxon>
        <taxon>Macrolepiota</taxon>
    </lineage>
</organism>
<feature type="domain" description="Hydantoinase/oxoprolinase N-terminal" evidence="2">
    <location>
        <begin position="7"/>
        <end position="190"/>
    </location>
</feature>
<comment type="caution">
    <text evidence="5">The sequence shown here is derived from an EMBL/GenBank/DDBJ whole genome shotgun (WGS) entry which is preliminary data.</text>
</comment>
<dbReference type="InterPro" id="IPR045079">
    <property type="entry name" value="Oxoprolinase-like"/>
</dbReference>
<evidence type="ECO:0008006" key="7">
    <source>
        <dbReference type="Google" id="ProtNLM"/>
    </source>
</evidence>
<reference evidence="5" key="1">
    <citation type="submission" date="2020-11" db="EMBL/GenBank/DDBJ databases">
        <authorList>
            <consortium name="DOE Joint Genome Institute"/>
            <person name="Ahrendt S."/>
            <person name="Riley R."/>
            <person name="Andreopoulos W."/>
            <person name="Labutti K."/>
            <person name="Pangilinan J."/>
            <person name="Ruiz-Duenas F.J."/>
            <person name="Barrasa J.M."/>
            <person name="Sanchez-Garcia M."/>
            <person name="Camarero S."/>
            <person name="Miyauchi S."/>
            <person name="Serrano A."/>
            <person name="Linde D."/>
            <person name="Babiker R."/>
            <person name="Drula E."/>
            <person name="Ayuso-Fernandez I."/>
            <person name="Pacheco R."/>
            <person name="Padilla G."/>
            <person name="Ferreira P."/>
            <person name="Barriuso J."/>
            <person name="Kellner H."/>
            <person name="Castanera R."/>
            <person name="Alfaro M."/>
            <person name="Ramirez L."/>
            <person name="Pisabarro A.G."/>
            <person name="Kuo A."/>
            <person name="Tritt A."/>
            <person name="Lipzen A."/>
            <person name="He G."/>
            <person name="Yan M."/>
            <person name="Ng V."/>
            <person name="Cullen D."/>
            <person name="Martin F."/>
            <person name="Rosso M.-N."/>
            <person name="Henrissat B."/>
            <person name="Hibbett D."/>
            <person name="Martinez A.T."/>
            <person name="Grigoriev I.V."/>
        </authorList>
    </citation>
    <scope>NUCLEOTIDE SEQUENCE</scope>
    <source>
        <strain evidence="5">MF-IS2</strain>
    </source>
</reference>
<dbReference type="AlphaFoldDB" id="A0A9P5X496"/>
<dbReference type="OrthoDB" id="5404895at2759"/>
<sequence length="1011" mass="107902">MDCNLYRIGVDVGGTNTDSVLIDITKSNDPQTRGVVASYKHVTTPDVTTGIEVAVQKVLEKAGAMDKLEEILSLTIGTTHFINAVVQSDATKLAKVAVIRLAAPYTMECPPFIDFPEHLKRIVCGHTAILKGGLQINGGLVNELDEDELVHEANIIKQKNLKNIVIVGIYSPLDTSGIQEYKARTILQRELGNNVNIVCSRDVAQIGLLERENASILNASIRPFACRTVSSFQNAMKRLGLKCPLYLTQNDGTLISASEAARLPVRTFSSGATNSMRGAGYLVGLGLPEGGSATTSGRSVIVVDVGGTTTDVGVVLPSGYPRLAGAFVEIAGVRTNFSMPDVYSIGLGGGSRVRMQDGERVTVGPDSVGNRLEQDAKVFGGSTITATDLIVRAKNLRDIGDMSKVANISEKLAKGGQKAIYKLLSTAIDRMKTSPEDIDVLLVGGGSIICPDSLRGVSRITQPPFHDVANAVGAAIANISGEIDTVLIPPTANPTEEQTRELVEGVKRRAVGKAAERGAKEETVRIVRVEVVPLAYVANGAMRVRVGAVGELGVGREEEVEGYEEVGEDEGEEVDAGFEGGVDIAMDEGVGRGTEDEVVDYEVYEPKVAGDEWILSETDLLFVMEGCGILGTGGGGSPYPTYLICRQILRSGGIIRVVDHGSLPSDGLLARGAFMGSPSVGAERLRDPTHVMQGARELAKYCGNVEFVATFSDEIGGSNGLQALAMSSYMGLPAFDGDLMGRAYPRVNQITASVYNRPNALVPCALSDGNGNIVLLTKVKNDTLVETLMRVVTTEMGSSAALCPAPLSVADARDYGITRCLSLAWWIGRAVCICRQKNMIANVGEKILECQAGRVLFVGKITEVSREVKVGFTLGYVRIIPLLDEEKEDTSGVGGFVKNGPYAPGTALRIPFQNEDLCAYLEREDGTRSVCAFVPDLITVLDSQTGSHLGTPEYSYGLRVTAVIGLAGHPLWKTEIGLKAGGPEAFGLKHDFTPIAEYREPKSVIEEYRKR</sequence>
<protein>
    <recommendedName>
        <fullName evidence="7">Hydantoinase</fullName>
    </recommendedName>
</protein>
<evidence type="ECO:0000259" key="4">
    <source>
        <dbReference type="Pfam" id="PF20906"/>
    </source>
</evidence>
<dbReference type="Pfam" id="PF05378">
    <property type="entry name" value="Hydant_A_N"/>
    <property type="match status" value="1"/>
</dbReference>
<dbReference type="Pfam" id="PF20906">
    <property type="entry name" value="S-Me-THD_C"/>
    <property type="match status" value="1"/>
</dbReference>
<dbReference type="Pfam" id="PF06032">
    <property type="entry name" value="S-Me-THD_N"/>
    <property type="match status" value="1"/>
</dbReference>
<dbReference type="EMBL" id="MU151403">
    <property type="protein sequence ID" value="KAF9444122.1"/>
    <property type="molecule type" value="Genomic_DNA"/>
</dbReference>
<dbReference type="SUPFAM" id="SSF160991">
    <property type="entry name" value="CV3147-like"/>
    <property type="match status" value="1"/>
</dbReference>
<dbReference type="InterPro" id="IPR002821">
    <property type="entry name" value="Hydantoinase_A"/>
</dbReference>
<dbReference type="Pfam" id="PF01968">
    <property type="entry name" value="Hydantoinase_A"/>
    <property type="match status" value="1"/>
</dbReference>
<evidence type="ECO:0000259" key="2">
    <source>
        <dbReference type="Pfam" id="PF05378"/>
    </source>
</evidence>
<evidence type="ECO:0000313" key="5">
    <source>
        <dbReference type="EMBL" id="KAF9444122.1"/>
    </source>
</evidence>
<dbReference type="InterPro" id="IPR027479">
    <property type="entry name" value="S-Me-THD_N_sf"/>
</dbReference>